<dbReference type="InterPro" id="IPR025828">
    <property type="entry name" value="Put_sensor_dom"/>
</dbReference>
<dbReference type="Pfam" id="PF07730">
    <property type="entry name" value="HisKA_3"/>
    <property type="match status" value="1"/>
</dbReference>
<dbReference type="CDD" id="cd16917">
    <property type="entry name" value="HATPase_UhpB-NarQ-NarX-like"/>
    <property type="match status" value="1"/>
</dbReference>
<dbReference type="Gene3D" id="3.30.565.10">
    <property type="entry name" value="Histidine kinase-like ATPase, C-terminal domain"/>
    <property type="match status" value="1"/>
</dbReference>
<sequence length="429" mass="45472">MAVVAPQITLVSRMTTRLRLVPVALGLAVASLLGIPVLVFVIVATALIPIWVGVPAVIAAVALCRRFADLHRSIAGSLLGREVPRPYRPIRPEDNWVARFRIAAGDPATWRDLSWLLANVLVGLLTNILVVALLLGGLFWVTMPLWYGLFVPPGVSITSIGALEVRSEAESLWMVPFGVAELIFWVWVSPRLMWLNATVIAGLLGPTETAVANTQLTTRVAQLSESRAVSVDSHAAELRRIERDLHDGAQARLVALGMSLGMAEETVDDNPEAAKQLLAEARESTNSALAELRGLVRGILPPVLADRGLEGALQALALAQVVPVQVAIDLPGRPPEPVESAVYFAIAEALTNSAKHGAADHVWLRLSYSDGKLVAVVGDDGRGGASVEPGGGLHGLERRLAAFDGTVLVTSPLGGPTVVYLEVPCALSA</sequence>
<keyword evidence="9" id="KW-0812">Transmembrane</keyword>
<evidence type="ECO:0000256" key="4">
    <source>
        <dbReference type="ARBA" id="ARBA00022679"/>
    </source>
</evidence>
<dbReference type="AlphaFoldDB" id="A0A7W9KEN7"/>
<evidence type="ECO:0000313" key="12">
    <source>
        <dbReference type="EMBL" id="MBB5891224.1"/>
    </source>
</evidence>
<feature type="domain" description="Signal transduction histidine kinase subgroup 3 dimerisation and phosphoacceptor" evidence="10">
    <location>
        <begin position="237"/>
        <end position="303"/>
    </location>
</feature>
<feature type="transmembrane region" description="Helical" evidence="9">
    <location>
        <begin position="20"/>
        <end position="42"/>
    </location>
</feature>
<feature type="transmembrane region" description="Helical" evidence="9">
    <location>
        <begin position="116"/>
        <end position="139"/>
    </location>
</feature>
<evidence type="ECO:0000256" key="1">
    <source>
        <dbReference type="ARBA" id="ARBA00000085"/>
    </source>
</evidence>
<comment type="catalytic activity">
    <reaction evidence="1">
        <text>ATP + protein L-histidine = ADP + protein N-phospho-L-histidine.</text>
        <dbReference type="EC" id="2.7.13.3"/>
    </reaction>
</comment>
<organism evidence="12 13">
    <name type="scientific">Kutzneria kofuensis</name>
    <dbReference type="NCBI Taxonomy" id="103725"/>
    <lineage>
        <taxon>Bacteria</taxon>
        <taxon>Bacillati</taxon>
        <taxon>Actinomycetota</taxon>
        <taxon>Actinomycetes</taxon>
        <taxon>Pseudonocardiales</taxon>
        <taxon>Pseudonocardiaceae</taxon>
        <taxon>Kutzneria</taxon>
    </lineage>
</organism>
<dbReference type="EMBL" id="JACHIR010000001">
    <property type="protein sequence ID" value="MBB5891224.1"/>
    <property type="molecule type" value="Genomic_DNA"/>
</dbReference>
<feature type="transmembrane region" description="Helical" evidence="9">
    <location>
        <begin position="48"/>
        <end position="68"/>
    </location>
</feature>
<evidence type="ECO:0000256" key="9">
    <source>
        <dbReference type="SAM" id="Phobius"/>
    </source>
</evidence>
<accession>A0A7W9KEN7</accession>
<feature type="domain" description="Putative sensor" evidence="11">
    <location>
        <begin position="24"/>
        <end position="204"/>
    </location>
</feature>
<keyword evidence="6 12" id="KW-0418">Kinase</keyword>
<keyword evidence="5" id="KW-0547">Nucleotide-binding</keyword>
<dbReference type="SUPFAM" id="SSF55874">
    <property type="entry name" value="ATPase domain of HSP90 chaperone/DNA topoisomerase II/histidine kinase"/>
    <property type="match status" value="1"/>
</dbReference>
<dbReference type="PANTHER" id="PTHR24421:SF10">
    <property type="entry name" value="NITRATE_NITRITE SENSOR PROTEIN NARQ"/>
    <property type="match status" value="1"/>
</dbReference>
<dbReference type="Pfam" id="PF13796">
    <property type="entry name" value="Sensor"/>
    <property type="match status" value="1"/>
</dbReference>
<dbReference type="GO" id="GO:0016020">
    <property type="term" value="C:membrane"/>
    <property type="evidence" value="ECO:0007669"/>
    <property type="project" value="InterPro"/>
</dbReference>
<dbReference type="GO" id="GO:0005524">
    <property type="term" value="F:ATP binding"/>
    <property type="evidence" value="ECO:0007669"/>
    <property type="project" value="UniProtKB-KW"/>
</dbReference>
<keyword evidence="13" id="KW-1185">Reference proteome</keyword>
<dbReference type="Gene3D" id="1.20.5.1930">
    <property type="match status" value="1"/>
</dbReference>
<evidence type="ECO:0000256" key="8">
    <source>
        <dbReference type="ARBA" id="ARBA00023012"/>
    </source>
</evidence>
<protein>
    <recommendedName>
        <fullName evidence="2">histidine kinase</fullName>
        <ecNumber evidence="2">2.7.13.3</ecNumber>
    </recommendedName>
</protein>
<keyword evidence="3" id="KW-0597">Phosphoprotein</keyword>
<dbReference type="GO" id="GO:0046983">
    <property type="term" value="F:protein dimerization activity"/>
    <property type="evidence" value="ECO:0007669"/>
    <property type="project" value="InterPro"/>
</dbReference>
<evidence type="ECO:0000256" key="3">
    <source>
        <dbReference type="ARBA" id="ARBA00022553"/>
    </source>
</evidence>
<keyword evidence="4" id="KW-0808">Transferase</keyword>
<keyword evidence="7" id="KW-0067">ATP-binding</keyword>
<keyword evidence="9" id="KW-1133">Transmembrane helix</keyword>
<name>A0A7W9KEN7_9PSEU</name>
<reference evidence="12 13" key="1">
    <citation type="submission" date="2020-08" db="EMBL/GenBank/DDBJ databases">
        <title>Sequencing the genomes of 1000 actinobacteria strains.</title>
        <authorList>
            <person name="Klenk H.-P."/>
        </authorList>
    </citation>
    <scope>NUCLEOTIDE SEQUENCE [LARGE SCALE GENOMIC DNA]</scope>
    <source>
        <strain evidence="12 13">DSM 43851</strain>
    </source>
</reference>
<evidence type="ECO:0000256" key="6">
    <source>
        <dbReference type="ARBA" id="ARBA00022777"/>
    </source>
</evidence>
<dbReference type="RefSeq" id="WP_221337976.1">
    <property type="nucleotide sequence ID" value="NZ_BAAAWY010000031.1"/>
</dbReference>
<dbReference type="InterPro" id="IPR050482">
    <property type="entry name" value="Sensor_HK_TwoCompSys"/>
</dbReference>
<dbReference type="PANTHER" id="PTHR24421">
    <property type="entry name" value="NITRATE/NITRITE SENSOR PROTEIN NARX-RELATED"/>
    <property type="match status" value="1"/>
</dbReference>
<dbReference type="Proteomes" id="UP000585638">
    <property type="component" value="Unassembled WGS sequence"/>
</dbReference>
<comment type="caution">
    <text evidence="12">The sequence shown here is derived from an EMBL/GenBank/DDBJ whole genome shotgun (WGS) entry which is preliminary data.</text>
</comment>
<evidence type="ECO:0000256" key="5">
    <source>
        <dbReference type="ARBA" id="ARBA00022741"/>
    </source>
</evidence>
<keyword evidence="8" id="KW-0902">Two-component regulatory system</keyword>
<gene>
    <name evidence="12" type="ORF">BJ998_002420</name>
</gene>
<dbReference type="EC" id="2.7.13.3" evidence="2"/>
<dbReference type="InterPro" id="IPR011712">
    <property type="entry name" value="Sig_transdc_His_kin_sub3_dim/P"/>
</dbReference>
<evidence type="ECO:0000259" key="11">
    <source>
        <dbReference type="Pfam" id="PF13796"/>
    </source>
</evidence>
<evidence type="ECO:0000256" key="7">
    <source>
        <dbReference type="ARBA" id="ARBA00022840"/>
    </source>
</evidence>
<proteinExistence type="predicted"/>
<evidence type="ECO:0000313" key="13">
    <source>
        <dbReference type="Proteomes" id="UP000585638"/>
    </source>
</evidence>
<evidence type="ECO:0000259" key="10">
    <source>
        <dbReference type="Pfam" id="PF07730"/>
    </source>
</evidence>
<dbReference type="GO" id="GO:0000155">
    <property type="term" value="F:phosphorelay sensor kinase activity"/>
    <property type="evidence" value="ECO:0007669"/>
    <property type="project" value="InterPro"/>
</dbReference>
<keyword evidence="9" id="KW-0472">Membrane</keyword>
<dbReference type="InterPro" id="IPR036890">
    <property type="entry name" value="HATPase_C_sf"/>
</dbReference>
<evidence type="ECO:0000256" key="2">
    <source>
        <dbReference type="ARBA" id="ARBA00012438"/>
    </source>
</evidence>